<comment type="caution">
    <text evidence="7">The sequence shown here is derived from an EMBL/GenBank/DDBJ whole genome shotgun (WGS) entry which is preliminary data.</text>
</comment>
<evidence type="ECO:0000256" key="5">
    <source>
        <dbReference type="ARBA" id="ARBA00023136"/>
    </source>
</evidence>
<dbReference type="Proteomes" id="UP000623215">
    <property type="component" value="Unassembled WGS sequence"/>
</dbReference>
<name>A0A833A1C1_9EURY</name>
<reference evidence="7" key="1">
    <citation type="journal article" date="2020" name="ISME J.">
        <title>Gammaproteobacteria mediating utilization of methyl-, sulfur- and petroleum organic compounds in deep ocean hydrothermal plumes.</title>
        <authorList>
            <person name="Zhou Z."/>
            <person name="Liu Y."/>
            <person name="Pan J."/>
            <person name="Cron B.R."/>
            <person name="Toner B.M."/>
            <person name="Anantharaman K."/>
            <person name="Breier J.A."/>
            <person name="Dick G.J."/>
            <person name="Li M."/>
        </authorList>
    </citation>
    <scope>NUCLEOTIDE SEQUENCE</scope>
    <source>
        <strain evidence="7">SZUA-1534</strain>
    </source>
</reference>
<evidence type="ECO:0000256" key="1">
    <source>
        <dbReference type="ARBA" id="ARBA00004141"/>
    </source>
</evidence>
<keyword evidence="5 6" id="KW-0472">Membrane</keyword>
<dbReference type="NCBIfam" id="TIGR00297">
    <property type="entry name" value="TIGR00297 family protein"/>
    <property type="match status" value="1"/>
</dbReference>
<gene>
    <name evidence="7" type="ORF">EYH55_03240</name>
</gene>
<feature type="transmembrane region" description="Helical" evidence="6">
    <location>
        <begin position="182"/>
        <end position="205"/>
    </location>
</feature>
<evidence type="ECO:0000313" key="8">
    <source>
        <dbReference type="Proteomes" id="UP000623215"/>
    </source>
</evidence>
<protein>
    <submittedName>
        <fullName evidence="7">TIGR00297 family protein</fullName>
    </submittedName>
</protein>
<dbReference type="GO" id="GO:0016020">
    <property type="term" value="C:membrane"/>
    <property type="evidence" value="ECO:0007669"/>
    <property type="project" value="UniProtKB-SubCell"/>
</dbReference>
<comment type="similarity">
    <text evidence="2">Belongs to the TMEM19 family.</text>
</comment>
<feature type="transmembrane region" description="Helical" evidence="6">
    <location>
        <begin position="217"/>
        <end position="236"/>
    </location>
</feature>
<accession>A0A833A1C1</accession>
<organism evidence="7 8">
    <name type="scientific">Methanothermococcus okinawensis</name>
    <dbReference type="NCBI Taxonomy" id="155863"/>
    <lineage>
        <taxon>Archaea</taxon>
        <taxon>Methanobacteriati</taxon>
        <taxon>Methanobacteriota</taxon>
        <taxon>Methanomada group</taxon>
        <taxon>Methanococci</taxon>
        <taxon>Methanococcales</taxon>
        <taxon>Methanococcaceae</taxon>
        <taxon>Methanothermococcus</taxon>
    </lineage>
</organism>
<dbReference type="PANTHER" id="PTHR13353">
    <property type="entry name" value="TRANSMEMBRANE PROTEIN 19"/>
    <property type="match status" value="1"/>
</dbReference>
<evidence type="ECO:0000256" key="4">
    <source>
        <dbReference type="ARBA" id="ARBA00022989"/>
    </source>
</evidence>
<keyword evidence="4 6" id="KW-1133">Transmembrane helix</keyword>
<evidence type="ECO:0000256" key="6">
    <source>
        <dbReference type="SAM" id="Phobius"/>
    </source>
</evidence>
<comment type="subcellular location">
    <subcellularLocation>
        <location evidence="1">Membrane</location>
        <topology evidence="1">Multi-pass membrane protein</topology>
    </subcellularLocation>
</comment>
<keyword evidence="3 6" id="KW-0812">Transmembrane</keyword>
<dbReference type="InterPro" id="IPR002794">
    <property type="entry name" value="DUF92_TMEM19"/>
</dbReference>
<feature type="transmembrane region" description="Helical" evidence="6">
    <location>
        <begin position="50"/>
        <end position="67"/>
    </location>
</feature>
<dbReference type="AlphaFoldDB" id="A0A833A1C1"/>
<feature type="transmembrane region" description="Helical" evidence="6">
    <location>
        <begin position="6"/>
        <end position="21"/>
    </location>
</feature>
<dbReference type="EMBL" id="DQVW01000056">
    <property type="protein sequence ID" value="HIQ32479.1"/>
    <property type="molecule type" value="Genomic_DNA"/>
</dbReference>
<sequence length="240" mass="26236">MELYLRFLYSLVVVMALAYIIKKRGYLDDTGLTVSALMAFIILMVTDIKWLLIILSFLVLGSLVSRIGCSKKASMKLYECKRSLKNVVANGLVAILIVILYMLGMLDYNTALFGYVGAISAATSDTFSSELGVLSKETPRLITTLEKVERGTDGGVTLWGIIAGLIGGFLIGLLATLLFNNYYLLVVSTLSGMLGNLFDSISGALFERRGILNKEHVNFICTMVGCISAVAMYLGLLKYF</sequence>
<dbReference type="Pfam" id="PF01940">
    <property type="entry name" value="DUF92"/>
    <property type="match status" value="1"/>
</dbReference>
<dbReference type="PANTHER" id="PTHR13353:SF5">
    <property type="entry name" value="TRANSMEMBRANE PROTEIN 19"/>
    <property type="match status" value="1"/>
</dbReference>
<evidence type="ECO:0000313" key="7">
    <source>
        <dbReference type="EMBL" id="HIQ32479.1"/>
    </source>
</evidence>
<proteinExistence type="inferred from homology"/>
<evidence type="ECO:0000256" key="2">
    <source>
        <dbReference type="ARBA" id="ARBA00009012"/>
    </source>
</evidence>
<feature type="transmembrane region" description="Helical" evidence="6">
    <location>
        <begin position="156"/>
        <end position="176"/>
    </location>
</feature>
<evidence type="ECO:0000256" key="3">
    <source>
        <dbReference type="ARBA" id="ARBA00022692"/>
    </source>
</evidence>
<feature type="transmembrane region" description="Helical" evidence="6">
    <location>
        <begin position="87"/>
        <end position="106"/>
    </location>
</feature>